<dbReference type="Gene3D" id="3.40.367.20">
    <property type="match status" value="1"/>
</dbReference>
<dbReference type="Gene3D" id="3.30.420.40">
    <property type="match status" value="1"/>
</dbReference>
<keyword evidence="6" id="KW-0418">Kinase</keyword>
<dbReference type="GO" id="GO:0008865">
    <property type="term" value="F:fructokinase activity"/>
    <property type="evidence" value="ECO:0007669"/>
    <property type="project" value="TreeGrafter"/>
</dbReference>
<name>A0A644TQM4_9ZZZZ</name>
<dbReference type="UniPathway" id="UPA00109">
    <property type="reaction ID" value="UER00180"/>
</dbReference>
<dbReference type="GO" id="GO:0004340">
    <property type="term" value="F:glucokinase activity"/>
    <property type="evidence" value="ECO:0007669"/>
    <property type="project" value="TreeGrafter"/>
</dbReference>
<keyword evidence="5" id="KW-0547">Nucleotide-binding</keyword>
<dbReference type="InterPro" id="IPR001312">
    <property type="entry name" value="Hexokinase"/>
</dbReference>
<dbReference type="GO" id="GO:0001678">
    <property type="term" value="P:intracellular glucose homeostasis"/>
    <property type="evidence" value="ECO:0007669"/>
    <property type="project" value="InterPro"/>
</dbReference>
<evidence type="ECO:0000313" key="12">
    <source>
        <dbReference type="EMBL" id="MPL69253.1"/>
    </source>
</evidence>
<sequence>MLDTALLKEFQQPFLLSTDMIKHIAVQFRKAMYDGLCGKTSPLKMLPSFLAAPTGQEKGAYMALDFGGTNIRALLVELYGNGHYAVIRQRHTPLKTSSYDYTADSVSAEELFDFIASEIGQIAPAVTLSLGHTFSFPSYQTDINNAKLITWTKELKTTGVENANITQLLSEALIRRGLAHIRPAAVINDTAGTLLTAAYSNPAADIGSICGTGHNTAYLEPWYHSTPMIINMESGNFDKLPLTIFDAKLDTNSEKPGQQLLEKSVSGRYLGELLRLIINAMIKNGLLPAIEAKRLNIPDAVTTKDLSLLMADSVIDLTTVLTLYERTSLQQIAALLQKRSAQLTAATFYGILCHIDPKLERRHHIAIDGSLYEKMPGYAQTIQATLTDLCGKSMTSLSTGLIKNGSGIGAAIAAAMAKK</sequence>
<keyword evidence="7" id="KW-0067">ATP-binding</keyword>
<organism evidence="12">
    <name type="scientific">bioreactor metagenome</name>
    <dbReference type="NCBI Taxonomy" id="1076179"/>
    <lineage>
        <taxon>unclassified sequences</taxon>
        <taxon>metagenomes</taxon>
        <taxon>ecological metagenomes</taxon>
    </lineage>
</organism>
<comment type="catalytic activity">
    <reaction evidence="9">
        <text>D-fructose + ATP = D-fructose 6-phosphate + ADP + H(+)</text>
        <dbReference type="Rhea" id="RHEA:16125"/>
        <dbReference type="ChEBI" id="CHEBI:15378"/>
        <dbReference type="ChEBI" id="CHEBI:30616"/>
        <dbReference type="ChEBI" id="CHEBI:37721"/>
        <dbReference type="ChEBI" id="CHEBI:61527"/>
        <dbReference type="ChEBI" id="CHEBI:456216"/>
        <dbReference type="EC" id="2.7.1.1"/>
    </reaction>
    <physiologicalReaction direction="left-to-right" evidence="9">
        <dbReference type="Rhea" id="RHEA:16126"/>
    </physiologicalReaction>
</comment>
<dbReference type="GO" id="GO:0005524">
    <property type="term" value="F:ATP binding"/>
    <property type="evidence" value="ECO:0007669"/>
    <property type="project" value="UniProtKB-KW"/>
</dbReference>
<dbReference type="InterPro" id="IPR022672">
    <property type="entry name" value="Hexokinase_N"/>
</dbReference>
<dbReference type="GO" id="GO:0006006">
    <property type="term" value="P:glucose metabolic process"/>
    <property type="evidence" value="ECO:0007669"/>
    <property type="project" value="TreeGrafter"/>
</dbReference>
<evidence type="ECO:0000256" key="8">
    <source>
        <dbReference type="ARBA" id="ARBA00023152"/>
    </source>
</evidence>
<gene>
    <name evidence="12" type="ORF">SDC9_14989</name>
</gene>
<feature type="domain" description="Hexokinase N-terminal" evidence="10">
    <location>
        <begin position="7"/>
        <end position="199"/>
    </location>
</feature>
<accession>A0A644TQM4</accession>
<dbReference type="GO" id="GO:0005739">
    <property type="term" value="C:mitochondrion"/>
    <property type="evidence" value="ECO:0007669"/>
    <property type="project" value="TreeGrafter"/>
</dbReference>
<evidence type="ECO:0000256" key="1">
    <source>
        <dbReference type="ARBA" id="ARBA00004921"/>
    </source>
</evidence>
<evidence type="ECO:0008006" key="13">
    <source>
        <dbReference type="Google" id="ProtNLM"/>
    </source>
</evidence>
<reference evidence="12" key="1">
    <citation type="submission" date="2019-08" db="EMBL/GenBank/DDBJ databases">
        <authorList>
            <person name="Kucharzyk K."/>
            <person name="Murdoch R.W."/>
            <person name="Higgins S."/>
            <person name="Loffler F."/>
        </authorList>
    </citation>
    <scope>NUCLEOTIDE SEQUENCE</scope>
</reference>
<evidence type="ECO:0000256" key="5">
    <source>
        <dbReference type="ARBA" id="ARBA00022741"/>
    </source>
</evidence>
<dbReference type="GO" id="GO:0005536">
    <property type="term" value="F:D-glucose binding"/>
    <property type="evidence" value="ECO:0007669"/>
    <property type="project" value="InterPro"/>
</dbReference>
<evidence type="ECO:0000259" key="11">
    <source>
        <dbReference type="Pfam" id="PF03727"/>
    </source>
</evidence>
<evidence type="ECO:0000256" key="3">
    <source>
        <dbReference type="ARBA" id="ARBA00009225"/>
    </source>
</evidence>
<evidence type="ECO:0000256" key="4">
    <source>
        <dbReference type="ARBA" id="ARBA00022679"/>
    </source>
</evidence>
<dbReference type="GO" id="GO:0005829">
    <property type="term" value="C:cytosol"/>
    <property type="evidence" value="ECO:0007669"/>
    <property type="project" value="TreeGrafter"/>
</dbReference>
<comment type="pathway">
    <text evidence="1">Carbohydrate degradation.</text>
</comment>
<dbReference type="PANTHER" id="PTHR19443:SF16">
    <property type="entry name" value="HEXOKINASE TYPE 1-RELATED"/>
    <property type="match status" value="1"/>
</dbReference>
<feature type="domain" description="Hexokinase C-terminal" evidence="11">
    <location>
        <begin position="206"/>
        <end position="416"/>
    </location>
</feature>
<dbReference type="PANTHER" id="PTHR19443">
    <property type="entry name" value="HEXOKINASE"/>
    <property type="match status" value="1"/>
</dbReference>
<dbReference type="EMBL" id="VSSQ01000046">
    <property type="protein sequence ID" value="MPL69253.1"/>
    <property type="molecule type" value="Genomic_DNA"/>
</dbReference>
<comment type="similarity">
    <text evidence="3">Belongs to the hexokinase family.</text>
</comment>
<keyword evidence="4" id="KW-0808">Transferase</keyword>
<evidence type="ECO:0000259" key="10">
    <source>
        <dbReference type="Pfam" id="PF00349"/>
    </source>
</evidence>
<evidence type="ECO:0000256" key="7">
    <source>
        <dbReference type="ARBA" id="ARBA00022840"/>
    </source>
</evidence>
<comment type="pathway">
    <text evidence="2">Carbohydrate metabolism.</text>
</comment>
<dbReference type="GO" id="GO:0006096">
    <property type="term" value="P:glycolytic process"/>
    <property type="evidence" value="ECO:0007669"/>
    <property type="project" value="UniProtKB-UniPathway"/>
</dbReference>
<dbReference type="SUPFAM" id="SSF53067">
    <property type="entry name" value="Actin-like ATPase domain"/>
    <property type="match status" value="2"/>
</dbReference>
<dbReference type="InterPro" id="IPR043129">
    <property type="entry name" value="ATPase_NBD"/>
</dbReference>
<evidence type="ECO:0000256" key="9">
    <source>
        <dbReference type="ARBA" id="ARBA00047905"/>
    </source>
</evidence>
<comment type="caution">
    <text evidence="12">The sequence shown here is derived from an EMBL/GenBank/DDBJ whole genome shotgun (WGS) entry which is preliminary data.</text>
</comment>
<evidence type="ECO:0000256" key="2">
    <source>
        <dbReference type="ARBA" id="ARBA00005007"/>
    </source>
</evidence>
<keyword evidence="8" id="KW-0324">Glycolysis</keyword>
<dbReference type="AlphaFoldDB" id="A0A644TQM4"/>
<dbReference type="Pfam" id="PF00349">
    <property type="entry name" value="Hexokinase_1"/>
    <property type="match status" value="1"/>
</dbReference>
<dbReference type="InterPro" id="IPR022673">
    <property type="entry name" value="Hexokinase_C"/>
</dbReference>
<evidence type="ECO:0000256" key="6">
    <source>
        <dbReference type="ARBA" id="ARBA00022777"/>
    </source>
</evidence>
<dbReference type="PRINTS" id="PR00475">
    <property type="entry name" value="HEXOKINASE"/>
</dbReference>
<proteinExistence type="inferred from homology"/>
<dbReference type="PROSITE" id="PS51748">
    <property type="entry name" value="HEXOKINASE_2"/>
    <property type="match status" value="1"/>
</dbReference>
<protein>
    <recommendedName>
        <fullName evidence="13">Hexokinase</fullName>
    </recommendedName>
</protein>
<dbReference type="Pfam" id="PF03727">
    <property type="entry name" value="Hexokinase_2"/>
    <property type="match status" value="1"/>
</dbReference>